<evidence type="ECO:0000313" key="2">
    <source>
        <dbReference type="Proteomes" id="UP000499080"/>
    </source>
</evidence>
<organism evidence="1 2">
    <name type="scientific">Araneus ventricosus</name>
    <name type="common">Orbweaver spider</name>
    <name type="synonym">Epeira ventricosa</name>
    <dbReference type="NCBI Taxonomy" id="182803"/>
    <lineage>
        <taxon>Eukaryota</taxon>
        <taxon>Metazoa</taxon>
        <taxon>Ecdysozoa</taxon>
        <taxon>Arthropoda</taxon>
        <taxon>Chelicerata</taxon>
        <taxon>Arachnida</taxon>
        <taxon>Araneae</taxon>
        <taxon>Araneomorphae</taxon>
        <taxon>Entelegynae</taxon>
        <taxon>Araneoidea</taxon>
        <taxon>Araneidae</taxon>
        <taxon>Araneus</taxon>
    </lineage>
</organism>
<sequence length="118" mass="14141">MNSTMVLMDAHDLMQYLKLKQSVRASKQRGGRDSDEQSGCWPRRRERLVYMYYLLLKDFVFIFFPNRQWNHVTVYIKRLLSSVYSVICLRPGGIFTNPTLIELRQEWINMIARFAESR</sequence>
<evidence type="ECO:0000313" key="1">
    <source>
        <dbReference type="EMBL" id="GBN46595.1"/>
    </source>
</evidence>
<dbReference type="EMBL" id="BGPR01010514">
    <property type="protein sequence ID" value="GBN46595.1"/>
    <property type="molecule type" value="Genomic_DNA"/>
</dbReference>
<comment type="caution">
    <text evidence="1">The sequence shown here is derived from an EMBL/GenBank/DDBJ whole genome shotgun (WGS) entry which is preliminary data.</text>
</comment>
<dbReference type="AlphaFoldDB" id="A0A4Y2P3Y1"/>
<reference evidence="1 2" key="1">
    <citation type="journal article" date="2019" name="Sci. Rep.">
        <title>Orb-weaving spider Araneus ventricosus genome elucidates the spidroin gene catalogue.</title>
        <authorList>
            <person name="Kono N."/>
            <person name="Nakamura H."/>
            <person name="Ohtoshi R."/>
            <person name="Moran D.A.P."/>
            <person name="Shinohara A."/>
            <person name="Yoshida Y."/>
            <person name="Fujiwara M."/>
            <person name="Mori M."/>
            <person name="Tomita M."/>
            <person name="Arakawa K."/>
        </authorList>
    </citation>
    <scope>NUCLEOTIDE SEQUENCE [LARGE SCALE GENOMIC DNA]</scope>
</reference>
<dbReference type="Proteomes" id="UP000499080">
    <property type="component" value="Unassembled WGS sequence"/>
</dbReference>
<name>A0A4Y2P3Y1_ARAVE</name>
<gene>
    <name evidence="1" type="ORF">AVEN_216346_1</name>
</gene>
<accession>A0A4Y2P3Y1</accession>
<keyword evidence="2" id="KW-1185">Reference proteome</keyword>
<protein>
    <submittedName>
        <fullName evidence="1">Uncharacterized protein</fullName>
    </submittedName>
</protein>
<proteinExistence type="predicted"/>